<accession>A0ABP8Q5P2</accession>
<evidence type="ECO:0000256" key="1">
    <source>
        <dbReference type="ARBA" id="ARBA00022729"/>
    </source>
</evidence>
<gene>
    <name evidence="5" type="primary">bamD</name>
    <name evidence="5" type="ORF">GCM10023172_14650</name>
</gene>
<dbReference type="PROSITE" id="PS51257">
    <property type="entry name" value="PROKAR_LIPOPROTEIN"/>
    <property type="match status" value="1"/>
</dbReference>
<protein>
    <submittedName>
        <fullName evidence="5">Outer membrane protein assembly factor BamD</fullName>
    </submittedName>
</protein>
<reference evidence="6" key="1">
    <citation type="journal article" date="2019" name="Int. J. Syst. Evol. Microbiol.">
        <title>The Global Catalogue of Microorganisms (GCM) 10K type strain sequencing project: providing services to taxonomists for standard genome sequencing and annotation.</title>
        <authorList>
            <consortium name="The Broad Institute Genomics Platform"/>
            <consortium name="The Broad Institute Genome Sequencing Center for Infectious Disease"/>
            <person name="Wu L."/>
            <person name="Ma J."/>
        </authorList>
    </citation>
    <scope>NUCLEOTIDE SEQUENCE [LARGE SCALE GENOMIC DNA]</scope>
    <source>
        <strain evidence="6">JCM 17841</strain>
    </source>
</reference>
<dbReference type="Gene3D" id="1.25.40.10">
    <property type="entry name" value="Tetratricopeptide repeat domain"/>
    <property type="match status" value="1"/>
</dbReference>
<proteinExistence type="predicted"/>
<dbReference type="NCBIfam" id="TIGR03302">
    <property type="entry name" value="OM_YfiO"/>
    <property type="match status" value="1"/>
</dbReference>
<dbReference type="InterPro" id="IPR017689">
    <property type="entry name" value="BamD"/>
</dbReference>
<dbReference type="RefSeq" id="WP_208130839.1">
    <property type="nucleotide sequence ID" value="NZ_BAABGQ010000005.1"/>
</dbReference>
<dbReference type="InterPro" id="IPR039565">
    <property type="entry name" value="BamD-like"/>
</dbReference>
<dbReference type="Proteomes" id="UP001501243">
    <property type="component" value="Unassembled WGS sequence"/>
</dbReference>
<feature type="domain" description="Outer membrane lipoprotein BamD-like" evidence="4">
    <location>
        <begin position="32"/>
        <end position="220"/>
    </location>
</feature>
<dbReference type="Pfam" id="PF13525">
    <property type="entry name" value="YfiO"/>
    <property type="match status" value="1"/>
</dbReference>
<evidence type="ECO:0000259" key="4">
    <source>
        <dbReference type="Pfam" id="PF13525"/>
    </source>
</evidence>
<keyword evidence="2" id="KW-0472">Membrane</keyword>
<keyword evidence="3" id="KW-0998">Cell outer membrane</keyword>
<keyword evidence="6" id="KW-1185">Reference proteome</keyword>
<dbReference type="InterPro" id="IPR011990">
    <property type="entry name" value="TPR-like_helical_dom_sf"/>
</dbReference>
<sequence>MRFSRLITAALLTGTLSLGSCTGYQKLLKNGSVNEKYEAAIKYYDKGDFFRSGTLLEELIPLLKGRPEAEKAQFYFANTNYKQRNYVLAAYYFKQFIDTYPNSPQVEEASFLRAKSLYRDSPSYELDQTNTITAVETIQDFLNTYASSQFKAEAESMSQELQKKLENKAFQSAKLYYALRYNQAAVTSLGNFVQQYPGSVYSEQADYIRLQAQYAWAKESIESKQRERFTDAVAYYQHFIDTYPQSKNLRLAQAMYDDSRAELERLKSIPDANTAASPTPAPATN</sequence>
<dbReference type="EMBL" id="BAABGQ010000005">
    <property type="protein sequence ID" value="GAA4498192.1"/>
    <property type="molecule type" value="Genomic_DNA"/>
</dbReference>
<dbReference type="SUPFAM" id="SSF48452">
    <property type="entry name" value="TPR-like"/>
    <property type="match status" value="1"/>
</dbReference>
<evidence type="ECO:0000256" key="3">
    <source>
        <dbReference type="ARBA" id="ARBA00023237"/>
    </source>
</evidence>
<organism evidence="5 6">
    <name type="scientific">Hymenobacter ginsengisoli</name>
    <dbReference type="NCBI Taxonomy" id="1051626"/>
    <lineage>
        <taxon>Bacteria</taxon>
        <taxon>Pseudomonadati</taxon>
        <taxon>Bacteroidota</taxon>
        <taxon>Cytophagia</taxon>
        <taxon>Cytophagales</taxon>
        <taxon>Hymenobacteraceae</taxon>
        <taxon>Hymenobacter</taxon>
    </lineage>
</organism>
<name>A0ABP8Q5P2_9BACT</name>
<evidence type="ECO:0000256" key="2">
    <source>
        <dbReference type="ARBA" id="ARBA00023136"/>
    </source>
</evidence>
<evidence type="ECO:0000313" key="5">
    <source>
        <dbReference type="EMBL" id="GAA4498192.1"/>
    </source>
</evidence>
<keyword evidence="1" id="KW-0732">Signal</keyword>
<comment type="caution">
    <text evidence="5">The sequence shown here is derived from an EMBL/GenBank/DDBJ whole genome shotgun (WGS) entry which is preliminary data.</text>
</comment>
<evidence type="ECO:0000313" key="6">
    <source>
        <dbReference type="Proteomes" id="UP001501243"/>
    </source>
</evidence>